<evidence type="ECO:0000313" key="2">
    <source>
        <dbReference type="Proteomes" id="UP000295055"/>
    </source>
</evidence>
<evidence type="ECO:0000313" key="1">
    <source>
        <dbReference type="EMBL" id="TCT32823.1"/>
    </source>
</evidence>
<organism evidence="1 2">
    <name type="scientific">Providencia alcalifaciens</name>
    <dbReference type="NCBI Taxonomy" id="126385"/>
    <lineage>
        <taxon>Bacteria</taxon>
        <taxon>Pseudomonadati</taxon>
        <taxon>Pseudomonadota</taxon>
        <taxon>Gammaproteobacteria</taxon>
        <taxon>Enterobacterales</taxon>
        <taxon>Morganellaceae</taxon>
        <taxon>Providencia</taxon>
    </lineage>
</organism>
<dbReference type="RefSeq" id="WP_234413545.1">
    <property type="nucleotide sequence ID" value="NZ_JADSSX010000002.1"/>
</dbReference>
<dbReference type="Proteomes" id="UP000295055">
    <property type="component" value="Unassembled WGS sequence"/>
</dbReference>
<protein>
    <submittedName>
        <fullName evidence="1">Uncharacterized protein</fullName>
    </submittedName>
</protein>
<dbReference type="AlphaFoldDB" id="A0A4R3NIK8"/>
<comment type="caution">
    <text evidence="1">The sequence shown here is derived from an EMBL/GenBank/DDBJ whole genome shotgun (WGS) entry which is preliminary data.</text>
</comment>
<name>A0A4R3NIK8_9GAMM</name>
<proteinExistence type="predicted"/>
<accession>A0A4R3NIK8</accession>
<reference evidence="1 2" key="1">
    <citation type="submission" date="2019-03" db="EMBL/GenBank/DDBJ databases">
        <title>Genomic analyses of the natural microbiome of Caenorhabditis elegans.</title>
        <authorList>
            <person name="Samuel B."/>
        </authorList>
    </citation>
    <scope>NUCLEOTIDE SEQUENCE [LARGE SCALE GENOMIC DNA]</scope>
    <source>
        <strain evidence="1 2">JUb102</strain>
    </source>
</reference>
<sequence>MQQVMRVLRKLYKYENSQYDGGRAVSTYPLDSLSDKERKILSDSHWLPNEIAFFTDHEDIINKLHSLKQETALTRQRCLDAFVAGVGGSYLRGRSVLGAYHKLLSLPAHQYLEKPQYACCWVCSDHNKHIYINDSYFQYCLYYGNSYTGNVSYTYLNLRHLLTVAAVEPTDEDKKVFNQLLDLLRHAPENETPGQFEKRLSQAKLVKGDRYTLRGILHSLALIGVIPNTFIALSLDSWRDFGDITSAENQLNNTKGRSDMEMPWAGWKGNLKVDEAKIADYFGGYLINR</sequence>
<gene>
    <name evidence="1" type="ORF">EC835_106146</name>
</gene>
<dbReference type="EMBL" id="SMAS01000006">
    <property type="protein sequence ID" value="TCT32823.1"/>
    <property type="molecule type" value="Genomic_DNA"/>
</dbReference>